<dbReference type="GeneID" id="54413370"/>
<gene>
    <name evidence="1" type="ORF">P153DRAFT_431948</name>
</gene>
<name>A0A6A6AD49_9PLEO</name>
<keyword evidence="2" id="KW-1185">Reference proteome</keyword>
<dbReference type="Pfam" id="PF12311">
    <property type="entry name" value="DUF3632"/>
    <property type="match status" value="1"/>
</dbReference>
<evidence type="ECO:0000313" key="1">
    <source>
        <dbReference type="EMBL" id="KAF2129193.1"/>
    </source>
</evidence>
<sequence length="334" mass="37087">MTEAWKEQQLWQLACFHELRRRELDPSLEFEEYPQPGSSQVAMLQIFEDALNENITPVKAAERIADWVLSVPDMDVCYDIDRAYYAMIRALFAGASQLSCRKHLKILADFTVELANLPDVYNNTDRPMEFEGGSVVVQPGERIKLPCDTGGSLWSGLPDFGSIIGGDLDGGPSDFFRHSEPGHDDQQQIHREAEKPYTNINTFAALIAQQHPPQGSPLCSCLHNAFAVFAFLEYGPDTPRGEFSHLVVRAAATWLTIAGEELVSLGSPSVNRDYISGSLWAAEGGTNTVDVKRLQFWKERFRQLRESGRLLSQEAVDATIDAAAALDKLIAARG</sequence>
<dbReference type="RefSeq" id="XP_033523582.1">
    <property type="nucleotide sequence ID" value="XM_033672938.1"/>
</dbReference>
<dbReference type="Proteomes" id="UP000799771">
    <property type="component" value="Unassembled WGS sequence"/>
</dbReference>
<dbReference type="AlphaFoldDB" id="A0A6A6AD49"/>
<proteinExistence type="predicted"/>
<reference evidence="1" key="1">
    <citation type="journal article" date="2020" name="Stud. Mycol.">
        <title>101 Dothideomycetes genomes: a test case for predicting lifestyles and emergence of pathogens.</title>
        <authorList>
            <person name="Haridas S."/>
            <person name="Albert R."/>
            <person name="Binder M."/>
            <person name="Bloem J."/>
            <person name="Labutti K."/>
            <person name="Salamov A."/>
            <person name="Andreopoulos B."/>
            <person name="Baker S."/>
            <person name="Barry K."/>
            <person name="Bills G."/>
            <person name="Bluhm B."/>
            <person name="Cannon C."/>
            <person name="Castanera R."/>
            <person name="Culley D."/>
            <person name="Daum C."/>
            <person name="Ezra D."/>
            <person name="Gonzalez J."/>
            <person name="Henrissat B."/>
            <person name="Kuo A."/>
            <person name="Liang C."/>
            <person name="Lipzen A."/>
            <person name="Lutzoni F."/>
            <person name="Magnuson J."/>
            <person name="Mondo S."/>
            <person name="Nolan M."/>
            <person name="Ohm R."/>
            <person name="Pangilinan J."/>
            <person name="Park H.-J."/>
            <person name="Ramirez L."/>
            <person name="Alfaro M."/>
            <person name="Sun H."/>
            <person name="Tritt A."/>
            <person name="Yoshinaga Y."/>
            <person name="Zwiers L.-H."/>
            <person name="Turgeon B."/>
            <person name="Goodwin S."/>
            <person name="Spatafora J."/>
            <person name="Crous P."/>
            <person name="Grigoriev I."/>
        </authorList>
    </citation>
    <scope>NUCLEOTIDE SEQUENCE</scope>
    <source>
        <strain evidence="1">CBS 119687</strain>
    </source>
</reference>
<dbReference type="OrthoDB" id="3753404at2759"/>
<dbReference type="EMBL" id="ML977507">
    <property type="protein sequence ID" value="KAF2129193.1"/>
    <property type="molecule type" value="Genomic_DNA"/>
</dbReference>
<dbReference type="InterPro" id="IPR022085">
    <property type="entry name" value="OpdG"/>
</dbReference>
<protein>
    <submittedName>
        <fullName evidence="1">Uncharacterized protein</fullName>
    </submittedName>
</protein>
<evidence type="ECO:0000313" key="2">
    <source>
        <dbReference type="Proteomes" id="UP000799771"/>
    </source>
</evidence>
<accession>A0A6A6AD49</accession>
<organism evidence="1 2">
    <name type="scientific">Dothidotthia symphoricarpi CBS 119687</name>
    <dbReference type="NCBI Taxonomy" id="1392245"/>
    <lineage>
        <taxon>Eukaryota</taxon>
        <taxon>Fungi</taxon>
        <taxon>Dikarya</taxon>
        <taxon>Ascomycota</taxon>
        <taxon>Pezizomycotina</taxon>
        <taxon>Dothideomycetes</taxon>
        <taxon>Pleosporomycetidae</taxon>
        <taxon>Pleosporales</taxon>
        <taxon>Dothidotthiaceae</taxon>
        <taxon>Dothidotthia</taxon>
    </lineage>
</organism>